<protein>
    <submittedName>
        <fullName evidence="2">Glycosyl transferase family 1</fullName>
    </submittedName>
</protein>
<dbReference type="Gene3D" id="3.40.50.2000">
    <property type="entry name" value="Glycogen Phosphorylase B"/>
    <property type="match status" value="3"/>
</dbReference>
<dbReference type="PANTHER" id="PTHR12526">
    <property type="entry name" value="GLYCOSYLTRANSFERASE"/>
    <property type="match status" value="1"/>
</dbReference>
<dbReference type="Pfam" id="PF13524">
    <property type="entry name" value="Glyco_trans_1_2"/>
    <property type="match status" value="1"/>
</dbReference>
<dbReference type="PANTHER" id="PTHR12526:SF584">
    <property type="entry name" value="GLYCOSYLTRANSFERASE"/>
    <property type="match status" value="1"/>
</dbReference>
<reference evidence="2 3" key="1">
    <citation type="submission" date="2017-07" db="EMBL/GenBank/DDBJ databases">
        <title>Flavobacterium cyanobacteriorum sp. nov., isolated from cyanobacterial aggregates in a eutrophic lake.</title>
        <authorList>
            <person name="Cai H."/>
        </authorList>
    </citation>
    <scope>NUCLEOTIDE SEQUENCE [LARGE SCALE GENOMIC DNA]</scope>
    <source>
        <strain evidence="2 3">TH021</strain>
    </source>
</reference>
<proteinExistence type="predicted"/>
<dbReference type="EMBL" id="NOXV01000302">
    <property type="protein sequence ID" value="OYQ33038.1"/>
    <property type="molecule type" value="Genomic_DNA"/>
</dbReference>
<dbReference type="RefSeq" id="WP_094416642.1">
    <property type="nucleotide sequence ID" value="NZ_NOXV01000302.1"/>
</dbReference>
<evidence type="ECO:0000259" key="1">
    <source>
        <dbReference type="Pfam" id="PF13524"/>
    </source>
</evidence>
<evidence type="ECO:0000313" key="2">
    <source>
        <dbReference type="EMBL" id="OYQ33038.1"/>
    </source>
</evidence>
<keyword evidence="3" id="KW-1185">Reference proteome</keyword>
<keyword evidence="2" id="KW-0808">Transferase</keyword>
<gene>
    <name evidence="2" type="ORF">CHU92_13980</name>
</gene>
<dbReference type="InterPro" id="IPR055259">
    <property type="entry name" value="YkvP/CgeB_Glyco_trans-like"/>
</dbReference>
<name>A0A255YUZ8_9FLAO</name>
<dbReference type="AlphaFoldDB" id="A0A255YUZ8"/>
<organism evidence="2 3">
    <name type="scientific">Flavobacterium cyanobacteriorum</name>
    <dbReference type="NCBI Taxonomy" id="2022802"/>
    <lineage>
        <taxon>Bacteria</taxon>
        <taxon>Pseudomonadati</taxon>
        <taxon>Bacteroidota</taxon>
        <taxon>Flavobacteriia</taxon>
        <taxon>Flavobacteriales</taxon>
        <taxon>Flavobacteriaceae</taxon>
        <taxon>Flavobacterium</taxon>
    </lineage>
</organism>
<evidence type="ECO:0000313" key="3">
    <source>
        <dbReference type="Proteomes" id="UP000216605"/>
    </source>
</evidence>
<dbReference type="GO" id="GO:0016740">
    <property type="term" value="F:transferase activity"/>
    <property type="evidence" value="ECO:0007669"/>
    <property type="project" value="UniProtKB-KW"/>
</dbReference>
<feature type="domain" description="Spore protein YkvP/CgeB glycosyl transferase-like" evidence="1">
    <location>
        <begin position="251"/>
        <end position="375"/>
    </location>
</feature>
<dbReference type="OrthoDB" id="6638088at2"/>
<comment type="caution">
    <text evidence="2">The sequence shown here is derived from an EMBL/GenBank/DDBJ whole genome shotgun (WGS) entry which is preliminary data.</text>
</comment>
<dbReference type="SUPFAM" id="SSF53756">
    <property type="entry name" value="UDP-Glycosyltransferase/glycogen phosphorylase"/>
    <property type="match status" value="1"/>
</dbReference>
<dbReference type="Proteomes" id="UP000216605">
    <property type="component" value="Unassembled WGS sequence"/>
</dbReference>
<accession>A0A255YUZ8</accession>
<sequence>MKILLVGEYSRLHNSLKEGLQALGHEAVIVATGDNFKNYDVDYSIAPLFFTKYLLPRKCKNAFYLLTGIDLEKTEKGLRFYFLLPKLKGFDHVQLINSDALETHPRFEKWLYQKLLRQNKKMSLLVCGDETPVIDYLLKNELQPNILTPFFENPTLKNTYKYPLKYTKRNYRRLFDYVKANASVLVTSDLDYKIPMERMGYEVTHIPNPINTEKIRATAVSQRGKIVIFLGINRLSYIKKGIPYFEEALEIVKEKYPDKVKVIIAENTPYARYKKLYEEAHILLDYTYGLDQGYNALEAMAAGKVVFTGAGAEFMAYYGLNDRVAIHAVPDAQAIANDLGALIDNPEEIVAISQRARAFIEKEHHYIAIAQQYLEAWQI</sequence>